<keyword evidence="2" id="KW-1185">Reference proteome</keyword>
<accession>A0ABN7AGA8</accession>
<reference evidence="1 2" key="1">
    <citation type="submission" date="2023-09" db="EMBL/GenBank/DDBJ databases">
        <title>Nesidiocoris tenuis whole genome shotgun sequence.</title>
        <authorList>
            <person name="Shibata T."/>
            <person name="Shimoda M."/>
            <person name="Kobayashi T."/>
            <person name="Uehara T."/>
        </authorList>
    </citation>
    <scope>NUCLEOTIDE SEQUENCE [LARGE SCALE GENOMIC DNA]</scope>
    <source>
        <strain evidence="1 2">Japan</strain>
    </source>
</reference>
<dbReference type="Proteomes" id="UP001307889">
    <property type="component" value="Chromosome 1"/>
</dbReference>
<protein>
    <submittedName>
        <fullName evidence="1">Uncharacterized protein</fullName>
    </submittedName>
</protein>
<name>A0ABN7AGA8_9HEMI</name>
<gene>
    <name evidence="1" type="ORF">NTJ_02184</name>
</gene>
<evidence type="ECO:0000313" key="2">
    <source>
        <dbReference type="Proteomes" id="UP001307889"/>
    </source>
</evidence>
<evidence type="ECO:0000313" key="1">
    <source>
        <dbReference type="EMBL" id="BES89377.1"/>
    </source>
</evidence>
<dbReference type="EMBL" id="AP028909">
    <property type="protein sequence ID" value="BES89377.1"/>
    <property type="molecule type" value="Genomic_DNA"/>
</dbReference>
<proteinExistence type="predicted"/>
<organism evidence="1 2">
    <name type="scientific">Nesidiocoris tenuis</name>
    <dbReference type="NCBI Taxonomy" id="355587"/>
    <lineage>
        <taxon>Eukaryota</taxon>
        <taxon>Metazoa</taxon>
        <taxon>Ecdysozoa</taxon>
        <taxon>Arthropoda</taxon>
        <taxon>Hexapoda</taxon>
        <taxon>Insecta</taxon>
        <taxon>Pterygota</taxon>
        <taxon>Neoptera</taxon>
        <taxon>Paraneoptera</taxon>
        <taxon>Hemiptera</taxon>
        <taxon>Heteroptera</taxon>
        <taxon>Panheteroptera</taxon>
        <taxon>Cimicomorpha</taxon>
        <taxon>Miridae</taxon>
        <taxon>Dicyphina</taxon>
        <taxon>Nesidiocoris</taxon>
    </lineage>
</organism>
<sequence length="121" mass="13544">MAKGRARNGEQSPSVTMGLYSLPRCYRSGRDYLNNGSPDYAVVININELLSVEHQEEMAIDPHYRPFFLESTTAPSPSRRIRLPSRKGIITSSGKAGSEILKIREVFNSRTKYLKPGSGRN</sequence>